<keyword evidence="3" id="KW-1185">Reference proteome</keyword>
<name>A0A1C5K541_9ACTN</name>
<dbReference type="EMBL" id="LT607750">
    <property type="protein sequence ID" value="SCG77875.1"/>
    <property type="molecule type" value="Genomic_DNA"/>
</dbReference>
<evidence type="ECO:0000313" key="2">
    <source>
        <dbReference type="EMBL" id="SCG77875.1"/>
    </source>
</evidence>
<gene>
    <name evidence="2" type="ORF">GA0070609_5471</name>
</gene>
<evidence type="ECO:0000256" key="1">
    <source>
        <dbReference type="SAM" id="Phobius"/>
    </source>
</evidence>
<evidence type="ECO:0000313" key="3">
    <source>
        <dbReference type="Proteomes" id="UP000198217"/>
    </source>
</evidence>
<feature type="transmembrane region" description="Helical" evidence="1">
    <location>
        <begin position="17"/>
        <end position="37"/>
    </location>
</feature>
<sequence length="206" mass="21654">MDAEADGRPHSRAGDRLRAAVLAGLAVAALIAGGSWWRANAPVTGPPSTAPTATPASPAPRFEVVGDPERSVTFRVDPVTGAAMRMDPQPGAGAVEPFRRYDDDGWLDRPGELIWRERTTLTQERPVTRQTATGYGARHVLQFRCTGPGELRVSVLGARAGDPLTSGCDGSLVTTQAISRGGPLRVTLSTAGAEPVRVEARLVAVP</sequence>
<protein>
    <submittedName>
        <fullName evidence="2">Uncharacterized protein</fullName>
    </submittedName>
</protein>
<keyword evidence="1" id="KW-0812">Transmembrane</keyword>
<keyword evidence="1" id="KW-0472">Membrane</keyword>
<dbReference type="AlphaFoldDB" id="A0A1C5K541"/>
<proteinExistence type="predicted"/>
<accession>A0A1C5K541</accession>
<dbReference type="Proteomes" id="UP000198217">
    <property type="component" value="Chromosome I"/>
</dbReference>
<dbReference type="RefSeq" id="WP_088996382.1">
    <property type="nucleotide sequence ID" value="NZ_LT607750.1"/>
</dbReference>
<keyword evidence="1" id="KW-1133">Transmembrane helix</keyword>
<organism evidence="2 3">
    <name type="scientific">Micromonospora echinaurantiaca</name>
    <dbReference type="NCBI Taxonomy" id="47857"/>
    <lineage>
        <taxon>Bacteria</taxon>
        <taxon>Bacillati</taxon>
        <taxon>Actinomycetota</taxon>
        <taxon>Actinomycetes</taxon>
        <taxon>Micromonosporales</taxon>
        <taxon>Micromonosporaceae</taxon>
        <taxon>Micromonospora</taxon>
    </lineage>
</organism>
<reference evidence="2 3" key="1">
    <citation type="submission" date="2016-06" db="EMBL/GenBank/DDBJ databases">
        <authorList>
            <person name="Kjaerup R.B."/>
            <person name="Dalgaard T.S."/>
            <person name="Juul-Madsen H.R."/>
        </authorList>
    </citation>
    <scope>NUCLEOTIDE SEQUENCE [LARGE SCALE GENOMIC DNA]</scope>
    <source>
        <strain evidence="2 3">DSM 43904</strain>
    </source>
</reference>